<proteinExistence type="predicted"/>
<accession>A6JTF4</accession>
<sequence length="39" mass="4615">MWQDGCGCCWIRASSHYCRRRRRLGFSSRLLRSQPQLSG</sequence>
<organism evidence="1 2">
    <name type="scientific">Rattus norvegicus</name>
    <name type="common">Rat</name>
    <dbReference type="NCBI Taxonomy" id="10116"/>
    <lineage>
        <taxon>Eukaryota</taxon>
        <taxon>Metazoa</taxon>
        <taxon>Chordata</taxon>
        <taxon>Craniata</taxon>
        <taxon>Vertebrata</taxon>
        <taxon>Euteleostomi</taxon>
        <taxon>Mammalia</taxon>
        <taxon>Eutheria</taxon>
        <taxon>Euarchontoglires</taxon>
        <taxon>Glires</taxon>
        <taxon>Rodentia</taxon>
        <taxon>Myomorpha</taxon>
        <taxon>Muroidea</taxon>
        <taxon>Muridae</taxon>
        <taxon>Murinae</taxon>
        <taxon>Rattus</taxon>
    </lineage>
</organism>
<name>A6JTF4_RAT</name>
<protein>
    <submittedName>
        <fullName evidence="1">RCG45477</fullName>
    </submittedName>
</protein>
<reference evidence="1 2" key="1">
    <citation type="submission" date="2005-09" db="EMBL/GenBank/DDBJ databases">
        <authorList>
            <person name="Mural R.J."/>
            <person name="Li P.W."/>
            <person name="Adams M.D."/>
            <person name="Amanatides P.G."/>
            <person name="Baden-Tillson H."/>
            <person name="Barnstead M."/>
            <person name="Chin S.H."/>
            <person name="Dew I."/>
            <person name="Evans C.A."/>
            <person name="Ferriera S."/>
            <person name="Flanigan M."/>
            <person name="Fosler C."/>
            <person name="Glodek A."/>
            <person name="Gu Z."/>
            <person name="Holt R.A."/>
            <person name="Jennings D."/>
            <person name="Kraft C.L."/>
            <person name="Lu F."/>
            <person name="Nguyen T."/>
            <person name="Nusskern D.R."/>
            <person name="Pfannkoch C.M."/>
            <person name="Sitter C."/>
            <person name="Sutton G.G."/>
            <person name="Venter J.C."/>
            <person name="Wang Z."/>
            <person name="Woodage T."/>
            <person name="Zheng X.H."/>
            <person name="Zhong F."/>
        </authorList>
    </citation>
    <scope>NUCLEOTIDE SEQUENCE [LARGE SCALE GENOMIC DNA]</scope>
    <source>
        <strain>BN</strain>
        <strain evidence="2">Sprague-Dawley</strain>
    </source>
</reference>
<dbReference type="EMBL" id="CH474001">
    <property type="protein sequence ID" value="EDL93493.1"/>
    <property type="molecule type" value="Genomic_DNA"/>
</dbReference>
<evidence type="ECO:0000313" key="2">
    <source>
        <dbReference type="Proteomes" id="UP000234681"/>
    </source>
</evidence>
<evidence type="ECO:0000313" key="1">
    <source>
        <dbReference type="EMBL" id="EDL93493.1"/>
    </source>
</evidence>
<gene>
    <name evidence="1" type="ORF">rCG_45477</name>
</gene>
<dbReference type="AlphaFoldDB" id="A6JTF4"/>
<dbReference type="Proteomes" id="UP000234681">
    <property type="component" value="Chromosome 3"/>
</dbReference>